<proteinExistence type="predicted"/>
<organism evidence="1 2">
    <name type="scientific">Sphenostylis stenocarpa</name>
    <dbReference type="NCBI Taxonomy" id="92480"/>
    <lineage>
        <taxon>Eukaryota</taxon>
        <taxon>Viridiplantae</taxon>
        <taxon>Streptophyta</taxon>
        <taxon>Embryophyta</taxon>
        <taxon>Tracheophyta</taxon>
        <taxon>Spermatophyta</taxon>
        <taxon>Magnoliopsida</taxon>
        <taxon>eudicotyledons</taxon>
        <taxon>Gunneridae</taxon>
        <taxon>Pentapetalae</taxon>
        <taxon>rosids</taxon>
        <taxon>fabids</taxon>
        <taxon>Fabales</taxon>
        <taxon>Fabaceae</taxon>
        <taxon>Papilionoideae</taxon>
        <taxon>50 kb inversion clade</taxon>
        <taxon>NPAAA clade</taxon>
        <taxon>indigoferoid/millettioid clade</taxon>
        <taxon>Phaseoleae</taxon>
        <taxon>Sphenostylis</taxon>
    </lineage>
</organism>
<evidence type="ECO:0000313" key="2">
    <source>
        <dbReference type="Proteomes" id="UP001189624"/>
    </source>
</evidence>
<gene>
    <name evidence="1" type="ORF">AYBTSS11_LOCUS11231</name>
</gene>
<dbReference type="Proteomes" id="UP001189624">
    <property type="component" value="Chromosome 3"/>
</dbReference>
<dbReference type="EMBL" id="OY731400">
    <property type="protein sequence ID" value="CAJ1943205.1"/>
    <property type="molecule type" value="Genomic_DNA"/>
</dbReference>
<keyword evidence="2" id="KW-1185">Reference proteome</keyword>
<dbReference type="AlphaFoldDB" id="A0AA86S6H7"/>
<protein>
    <submittedName>
        <fullName evidence="1">Uncharacterized protein</fullName>
    </submittedName>
</protein>
<accession>A0AA86S6H7</accession>
<reference evidence="1" key="1">
    <citation type="submission" date="2023-10" db="EMBL/GenBank/DDBJ databases">
        <authorList>
            <person name="Domelevo Entfellner J.-B."/>
        </authorList>
    </citation>
    <scope>NUCLEOTIDE SEQUENCE</scope>
</reference>
<dbReference type="Gramene" id="rna-AYBTSS11_LOCUS11231">
    <property type="protein sequence ID" value="CAJ1943205.1"/>
    <property type="gene ID" value="gene-AYBTSS11_LOCUS11231"/>
</dbReference>
<evidence type="ECO:0000313" key="1">
    <source>
        <dbReference type="EMBL" id="CAJ1943205.1"/>
    </source>
</evidence>
<name>A0AA86S6H7_9FABA</name>
<sequence>MWVRFCVAPKQRAAAAFGSFGKDLHSFCSFLLLTRNKPKILRSSSLLALDSKVVFV</sequence>